<feature type="domain" description="Uracil-DNA glycosylase-like" evidence="8">
    <location>
        <begin position="35"/>
        <end position="181"/>
    </location>
</feature>
<keyword evidence="10" id="KW-1185">Reference proteome</keyword>
<dbReference type="PANTHER" id="PTHR33693:SF1">
    <property type="entry name" value="TYPE-4 URACIL-DNA GLYCOSYLASE"/>
    <property type="match status" value="1"/>
</dbReference>
<dbReference type="CDD" id="cd10030">
    <property type="entry name" value="UDG-F4_TTUDGA_SPO1dp_like"/>
    <property type="match status" value="1"/>
</dbReference>
<dbReference type="InterPro" id="IPR005122">
    <property type="entry name" value="Uracil-DNA_glycosylase-like"/>
</dbReference>
<evidence type="ECO:0000256" key="7">
    <source>
        <dbReference type="ARBA" id="ARBA00023204"/>
    </source>
</evidence>
<dbReference type="Gene3D" id="3.40.470.10">
    <property type="entry name" value="Uracil-DNA glycosylase-like domain"/>
    <property type="match status" value="1"/>
</dbReference>
<sequence length="192" mass="22300">MTDFCPIILPENPTPKMQQDCHDCGLYRHGTRMIWGESNPHASIMVVLDNPGKREDKNGDAFVCGTRQTLQETVHDVSMDMKDLYITFILKRRPTKAYEKEVTRQICMQHLQQQLVQVHPKLIICLGNVAVQSFFGDPDADVKSLRGSWHDVRGMQTTVAYHPLAVRRRPNLRKYFLEDWELVAKTYRQMRA</sequence>
<evidence type="ECO:0000256" key="2">
    <source>
        <dbReference type="ARBA" id="ARBA00022723"/>
    </source>
</evidence>
<comment type="caution">
    <text evidence="9">The sequence shown here is derived from an EMBL/GenBank/DDBJ whole genome shotgun (WGS) entry which is preliminary data.</text>
</comment>
<dbReference type="InterPro" id="IPR036895">
    <property type="entry name" value="Uracil-DNA_glycosylase-like_sf"/>
</dbReference>
<keyword evidence="5" id="KW-0408">Iron</keyword>
<evidence type="ECO:0000256" key="3">
    <source>
        <dbReference type="ARBA" id="ARBA00022763"/>
    </source>
</evidence>
<evidence type="ECO:0000256" key="5">
    <source>
        <dbReference type="ARBA" id="ARBA00023004"/>
    </source>
</evidence>
<proteinExistence type="predicted"/>
<name>A0ABU5CGR0_9BACI</name>
<dbReference type="RefSeq" id="WP_306068179.1">
    <property type="nucleotide sequence ID" value="NZ_JAROCA020000001.1"/>
</dbReference>
<dbReference type="SMART" id="SM00987">
    <property type="entry name" value="UreE_C"/>
    <property type="match status" value="1"/>
</dbReference>
<dbReference type="EMBL" id="JAROCA020000001">
    <property type="protein sequence ID" value="MDY0405029.1"/>
    <property type="molecule type" value="Genomic_DNA"/>
</dbReference>
<dbReference type="EC" id="3.2.2.27" evidence="9"/>
<keyword evidence="1" id="KW-0004">4Fe-4S</keyword>
<evidence type="ECO:0000313" key="10">
    <source>
        <dbReference type="Proteomes" id="UP001228376"/>
    </source>
</evidence>
<evidence type="ECO:0000256" key="6">
    <source>
        <dbReference type="ARBA" id="ARBA00023014"/>
    </source>
</evidence>
<accession>A0ABU5CGR0</accession>
<keyword evidence="3" id="KW-0227">DNA damage</keyword>
<dbReference type="InterPro" id="IPR051536">
    <property type="entry name" value="UDG_Type-4/5"/>
</dbReference>
<dbReference type="Proteomes" id="UP001228376">
    <property type="component" value="Unassembled WGS sequence"/>
</dbReference>
<dbReference type="SUPFAM" id="SSF52141">
    <property type="entry name" value="Uracil-DNA glycosylase-like"/>
    <property type="match status" value="1"/>
</dbReference>
<keyword evidence="9" id="KW-0326">Glycosidase</keyword>
<keyword evidence="7" id="KW-0234">DNA repair</keyword>
<evidence type="ECO:0000259" key="8">
    <source>
        <dbReference type="SMART" id="SM00986"/>
    </source>
</evidence>
<evidence type="ECO:0000256" key="4">
    <source>
        <dbReference type="ARBA" id="ARBA00022801"/>
    </source>
</evidence>
<evidence type="ECO:0000256" key="1">
    <source>
        <dbReference type="ARBA" id="ARBA00022485"/>
    </source>
</evidence>
<reference evidence="9 10" key="1">
    <citation type="submission" date="2023-10" db="EMBL/GenBank/DDBJ databases">
        <title>179-bfca-hs.</title>
        <authorList>
            <person name="Miliotis G."/>
            <person name="Sengupta P."/>
            <person name="Hameed A."/>
            <person name="Chuvochina M."/>
            <person name="Mcdonagh F."/>
            <person name="Simpson A.C."/>
            <person name="Singh N.K."/>
            <person name="Rekha P.D."/>
            <person name="Raman K."/>
            <person name="Hugenholtz P."/>
            <person name="Venkateswaran K."/>
        </authorList>
    </citation>
    <scope>NUCLEOTIDE SEQUENCE [LARGE SCALE GENOMIC DNA]</scope>
    <source>
        <strain evidence="9 10">179-BFC-A-HS</strain>
    </source>
</reference>
<keyword evidence="2" id="KW-0479">Metal-binding</keyword>
<organism evidence="9 10">
    <name type="scientific">Tigheibacillus jepli</name>
    <dbReference type="NCBI Taxonomy" id="3035914"/>
    <lineage>
        <taxon>Bacteria</taxon>
        <taxon>Bacillati</taxon>
        <taxon>Bacillota</taxon>
        <taxon>Bacilli</taxon>
        <taxon>Bacillales</taxon>
        <taxon>Bacillaceae</taxon>
        <taxon>Tigheibacillus</taxon>
    </lineage>
</organism>
<keyword evidence="4 9" id="KW-0378">Hydrolase</keyword>
<gene>
    <name evidence="9" type="ORF">P5G51_006115</name>
</gene>
<protein>
    <submittedName>
        <fullName evidence="9">Uracil-DNA glycosylase</fullName>
        <ecNumber evidence="9">3.2.2.27</ecNumber>
    </submittedName>
</protein>
<keyword evidence="6" id="KW-0411">Iron-sulfur</keyword>
<dbReference type="Pfam" id="PF03167">
    <property type="entry name" value="UDG"/>
    <property type="match status" value="1"/>
</dbReference>
<dbReference type="SMART" id="SM00986">
    <property type="entry name" value="UDG"/>
    <property type="match status" value="1"/>
</dbReference>
<evidence type="ECO:0000313" key="9">
    <source>
        <dbReference type="EMBL" id="MDY0405029.1"/>
    </source>
</evidence>
<dbReference type="PANTHER" id="PTHR33693">
    <property type="entry name" value="TYPE-5 URACIL-DNA GLYCOSYLASE"/>
    <property type="match status" value="1"/>
</dbReference>
<dbReference type="GO" id="GO:0004844">
    <property type="term" value="F:uracil DNA N-glycosylase activity"/>
    <property type="evidence" value="ECO:0007669"/>
    <property type="project" value="UniProtKB-EC"/>
</dbReference>